<dbReference type="Pfam" id="PF00230">
    <property type="entry name" value="MIP"/>
    <property type="match status" value="1"/>
</dbReference>
<evidence type="ECO:0000256" key="5">
    <source>
        <dbReference type="ARBA" id="ARBA00022989"/>
    </source>
</evidence>
<dbReference type="PANTHER" id="PTHR43829:SF9">
    <property type="entry name" value="AQUAPORIN-9"/>
    <property type="match status" value="1"/>
</dbReference>
<feature type="transmembrane region" description="Helical" evidence="8">
    <location>
        <begin position="88"/>
        <end position="110"/>
    </location>
</feature>
<evidence type="ECO:0000256" key="3">
    <source>
        <dbReference type="ARBA" id="ARBA00022448"/>
    </source>
</evidence>
<dbReference type="SUPFAM" id="SSF81338">
    <property type="entry name" value="Aquaporin-like"/>
    <property type="match status" value="1"/>
</dbReference>
<accession>A0A5J6ZAW9</accession>
<dbReference type="RefSeq" id="WP_158347632.1">
    <property type="nucleotide sequence ID" value="NZ_CP042427.1"/>
</dbReference>
<evidence type="ECO:0000256" key="4">
    <source>
        <dbReference type="ARBA" id="ARBA00022692"/>
    </source>
</evidence>
<keyword evidence="3 7" id="KW-0813">Transport</keyword>
<organism evidence="9 10">
    <name type="scientific">Buchnera aphidicola</name>
    <name type="common">Aphis fabae</name>
    <dbReference type="NCBI Taxonomy" id="571430"/>
    <lineage>
        <taxon>Bacteria</taxon>
        <taxon>Pseudomonadati</taxon>
        <taxon>Pseudomonadota</taxon>
        <taxon>Gammaproteobacteria</taxon>
        <taxon>Enterobacterales</taxon>
        <taxon>Erwiniaceae</taxon>
        <taxon>Buchnera</taxon>
    </lineage>
</organism>
<dbReference type="PROSITE" id="PS51257">
    <property type="entry name" value="PROKAR_LIPOPROTEIN"/>
    <property type="match status" value="1"/>
</dbReference>
<dbReference type="EMBL" id="CP042427">
    <property type="protein sequence ID" value="QFQ32480.1"/>
    <property type="molecule type" value="Genomic_DNA"/>
</dbReference>
<feature type="transmembrane region" description="Helical" evidence="8">
    <location>
        <begin position="181"/>
        <end position="200"/>
    </location>
</feature>
<name>A0A5J6ZAW9_9GAMM</name>
<protein>
    <submittedName>
        <fullName evidence="9">Aquaporin family protein</fullName>
    </submittedName>
</protein>
<evidence type="ECO:0000256" key="8">
    <source>
        <dbReference type="SAM" id="Phobius"/>
    </source>
</evidence>
<sequence>MNICSQKNIFQQCVFEFLGTGLIIFFGIGCLATSKLTNFHFNQYEMSMIWGFSVSLSIYLSISISGAHLNPAITIFFWLFYKFNKKKVVPYIISQISGSFFFTILIYYLYHNLLISFEHKYHIIRGTKASLQLAEIFCIYPQKNYILIHDFIIGIIISIFFIIILMRINDKKRFFVVKRKFSPCLIGMLVSIINISLGSLNNITLNPAHDLGPRIFLSLMGWGKIAFTGVNNSYFPYFLISIIAPILGINLGGWIYKKFIKN</sequence>
<dbReference type="GO" id="GO:0005886">
    <property type="term" value="C:plasma membrane"/>
    <property type="evidence" value="ECO:0007669"/>
    <property type="project" value="TreeGrafter"/>
</dbReference>
<evidence type="ECO:0000313" key="10">
    <source>
        <dbReference type="Proteomes" id="UP000325981"/>
    </source>
</evidence>
<dbReference type="PROSITE" id="PS00221">
    <property type="entry name" value="MIP"/>
    <property type="match status" value="1"/>
</dbReference>
<comment type="subcellular location">
    <subcellularLocation>
        <location evidence="1">Membrane</location>
        <topology evidence="1">Multi-pass membrane protein</topology>
    </subcellularLocation>
</comment>
<evidence type="ECO:0000256" key="1">
    <source>
        <dbReference type="ARBA" id="ARBA00004141"/>
    </source>
</evidence>
<dbReference type="InterPro" id="IPR000425">
    <property type="entry name" value="MIP"/>
</dbReference>
<evidence type="ECO:0000313" key="9">
    <source>
        <dbReference type="EMBL" id="QFQ32480.1"/>
    </source>
</evidence>
<dbReference type="AlphaFoldDB" id="A0A5J6ZAW9"/>
<feature type="transmembrane region" description="Helical" evidence="8">
    <location>
        <begin position="234"/>
        <end position="256"/>
    </location>
</feature>
<dbReference type="InterPro" id="IPR050363">
    <property type="entry name" value="MIP/Aquaporin"/>
</dbReference>
<dbReference type="GO" id="GO:0015254">
    <property type="term" value="F:glycerol channel activity"/>
    <property type="evidence" value="ECO:0007669"/>
    <property type="project" value="TreeGrafter"/>
</dbReference>
<dbReference type="OrthoDB" id="9807293at2"/>
<feature type="transmembrane region" description="Helical" evidence="8">
    <location>
        <begin position="151"/>
        <end position="169"/>
    </location>
</feature>
<keyword evidence="4 7" id="KW-0812">Transmembrane</keyword>
<dbReference type="PRINTS" id="PR00783">
    <property type="entry name" value="MINTRINSICP"/>
</dbReference>
<evidence type="ECO:0000256" key="2">
    <source>
        <dbReference type="ARBA" id="ARBA00006175"/>
    </source>
</evidence>
<feature type="transmembrane region" description="Helical" evidence="8">
    <location>
        <begin position="56"/>
        <end position="81"/>
    </location>
</feature>
<dbReference type="InterPro" id="IPR023271">
    <property type="entry name" value="Aquaporin-like"/>
</dbReference>
<keyword evidence="6 8" id="KW-0472">Membrane</keyword>
<feature type="transmembrane region" description="Helical" evidence="8">
    <location>
        <begin position="12"/>
        <end position="36"/>
    </location>
</feature>
<proteinExistence type="inferred from homology"/>
<dbReference type="Proteomes" id="UP000325981">
    <property type="component" value="Chromosome"/>
</dbReference>
<evidence type="ECO:0000256" key="6">
    <source>
        <dbReference type="ARBA" id="ARBA00023136"/>
    </source>
</evidence>
<dbReference type="Gene3D" id="1.20.1080.10">
    <property type="entry name" value="Glycerol uptake facilitator protein"/>
    <property type="match status" value="1"/>
</dbReference>
<dbReference type="InterPro" id="IPR022357">
    <property type="entry name" value="MIP_CS"/>
</dbReference>
<keyword evidence="5 8" id="KW-1133">Transmembrane helix</keyword>
<gene>
    <name evidence="9" type="ORF">FQV33_00490</name>
</gene>
<evidence type="ECO:0000256" key="7">
    <source>
        <dbReference type="RuleBase" id="RU000477"/>
    </source>
</evidence>
<dbReference type="PANTHER" id="PTHR43829">
    <property type="entry name" value="AQUAPORIN OR AQUAGLYCEROPORIN RELATED"/>
    <property type="match status" value="1"/>
</dbReference>
<reference evidence="9 10" key="1">
    <citation type="submission" date="2019-07" db="EMBL/GenBank/DDBJ databases">
        <title>Buchnera limit thermal tolerance of host aphids.</title>
        <authorList>
            <person name="Zhang B."/>
            <person name="Moran N."/>
        </authorList>
    </citation>
    <scope>NUCLEOTIDE SEQUENCE [LARGE SCALE GENOMIC DNA]</scope>
    <source>
        <strain evidence="9 10">Afa-UT1</strain>
    </source>
</reference>
<comment type="similarity">
    <text evidence="2 7">Belongs to the MIP/aquaporin (TC 1.A.8) family.</text>
</comment>